<dbReference type="InterPro" id="IPR005650">
    <property type="entry name" value="BlaI_family"/>
</dbReference>
<keyword evidence="3" id="KW-0238">DNA-binding</keyword>
<dbReference type="Pfam" id="PF03965">
    <property type="entry name" value="Penicillinase_R"/>
    <property type="match status" value="1"/>
</dbReference>
<name>Q67NY1_SYMTH</name>
<accession>Q67NY1</accession>
<gene>
    <name evidence="5" type="ordered locus">STH1627</name>
</gene>
<evidence type="ECO:0000256" key="4">
    <source>
        <dbReference type="ARBA" id="ARBA00023163"/>
    </source>
</evidence>
<dbReference type="eggNOG" id="COG3682">
    <property type="taxonomic scope" value="Bacteria"/>
</dbReference>
<evidence type="ECO:0000256" key="1">
    <source>
        <dbReference type="ARBA" id="ARBA00011046"/>
    </source>
</evidence>
<dbReference type="AlphaFoldDB" id="Q67NY1"/>
<reference evidence="5 6" key="1">
    <citation type="journal article" date="2004" name="Nucleic Acids Res.">
        <title>Genome sequence of Symbiobacterium thermophilum, an uncultivable bacterium that depends on microbial commensalism.</title>
        <authorList>
            <person name="Ueda K."/>
            <person name="Yamashita A."/>
            <person name="Ishikawa J."/>
            <person name="Shimada M."/>
            <person name="Watsuji T."/>
            <person name="Morimura K."/>
            <person name="Ikeda H."/>
            <person name="Hattori M."/>
            <person name="Beppu T."/>
        </authorList>
    </citation>
    <scope>NUCLEOTIDE SEQUENCE [LARGE SCALE GENOMIC DNA]</scope>
    <source>
        <strain evidence="6">T / IAM 14863</strain>
    </source>
</reference>
<dbReference type="InterPro" id="IPR036390">
    <property type="entry name" value="WH_DNA-bd_sf"/>
</dbReference>
<comment type="similarity">
    <text evidence="1">Belongs to the BlaI transcriptional regulatory family.</text>
</comment>
<evidence type="ECO:0000256" key="3">
    <source>
        <dbReference type="ARBA" id="ARBA00023125"/>
    </source>
</evidence>
<dbReference type="GO" id="GO:0003677">
    <property type="term" value="F:DNA binding"/>
    <property type="evidence" value="ECO:0007669"/>
    <property type="project" value="UniProtKB-KW"/>
</dbReference>
<sequence length="136" mass="15539">MTHLTGTTGFDLGPLEADIMRLVWEKGEVQVDDIHQALLRDREIAYTTVMTVMSRLAAKGLLTRRKHGRAYLYRAALPREEMAESTLHEWSRRFFGGRILPAVSFLLGSERLTPEEVAELRRLVERLEKGDDGGWT</sequence>
<evidence type="ECO:0000313" key="5">
    <source>
        <dbReference type="EMBL" id="BAD40612.1"/>
    </source>
</evidence>
<protein>
    <submittedName>
        <fullName evidence="5">BlaI family transcriptional regulator</fullName>
    </submittedName>
</protein>
<organism evidence="5 6">
    <name type="scientific">Symbiobacterium thermophilum (strain DSM 24528 / JCM 14929 / IAM 14863 / T)</name>
    <dbReference type="NCBI Taxonomy" id="292459"/>
    <lineage>
        <taxon>Bacteria</taxon>
        <taxon>Bacillati</taxon>
        <taxon>Bacillota</taxon>
        <taxon>Clostridia</taxon>
        <taxon>Eubacteriales</taxon>
        <taxon>Symbiobacteriaceae</taxon>
        <taxon>Symbiobacterium</taxon>
    </lineage>
</organism>
<keyword evidence="6" id="KW-1185">Reference proteome</keyword>
<dbReference type="HOGENOM" id="CLU_119090_1_2_9"/>
<dbReference type="Gene3D" id="1.10.10.10">
    <property type="entry name" value="Winged helix-like DNA-binding domain superfamily/Winged helix DNA-binding domain"/>
    <property type="match status" value="1"/>
</dbReference>
<dbReference type="PIRSF" id="PIRSF019455">
    <property type="entry name" value="CopR_AtkY"/>
    <property type="match status" value="1"/>
</dbReference>
<dbReference type="Proteomes" id="UP000000417">
    <property type="component" value="Chromosome"/>
</dbReference>
<dbReference type="GO" id="GO:0045892">
    <property type="term" value="P:negative regulation of DNA-templated transcription"/>
    <property type="evidence" value="ECO:0007669"/>
    <property type="project" value="InterPro"/>
</dbReference>
<dbReference type="KEGG" id="sth:STH1627"/>
<proteinExistence type="inferred from homology"/>
<dbReference type="SUPFAM" id="SSF46785">
    <property type="entry name" value="Winged helix' DNA-binding domain"/>
    <property type="match status" value="1"/>
</dbReference>
<dbReference type="STRING" id="292459.STH1627"/>
<evidence type="ECO:0000256" key="2">
    <source>
        <dbReference type="ARBA" id="ARBA00023015"/>
    </source>
</evidence>
<keyword evidence="4" id="KW-0804">Transcription</keyword>
<dbReference type="InterPro" id="IPR036388">
    <property type="entry name" value="WH-like_DNA-bd_sf"/>
</dbReference>
<dbReference type="Gene3D" id="1.10.4040.10">
    <property type="entry name" value="Penicillinase repressor domain"/>
    <property type="match status" value="1"/>
</dbReference>
<keyword evidence="2" id="KW-0805">Transcription regulation</keyword>
<evidence type="ECO:0000313" key="6">
    <source>
        <dbReference type="Proteomes" id="UP000000417"/>
    </source>
</evidence>
<dbReference type="EMBL" id="AP006840">
    <property type="protein sequence ID" value="BAD40612.1"/>
    <property type="molecule type" value="Genomic_DNA"/>
</dbReference>